<organism evidence="2 3">
    <name type="scientific">Chitinophaga pinensis (strain ATCC 43595 / DSM 2588 / LMG 13176 / NBRC 15968 / NCIMB 11800 / UQM 2034)</name>
    <dbReference type="NCBI Taxonomy" id="485918"/>
    <lineage>
        <taxon>Bacteria</taxon>
        <taxon>Pseudomonadati</taxon>
        <taxon>Bacteroidota</taxon>
        <taxon>Chitinophagia</taxon>
        <taxon>Chitinophagales</taxon>
        <taxon>Chitinophagaceae</taxon>
        <taxon>Chitinophaga</taxon>
    </lineage>
</organism>
<evidence type="ECO:0000313" key="3">
    <source>
        <dbReference type="Proteomes" id="UP000002215"/>
    </source>
</evidence>
<feature type="transmembrane region" description="Helical" evidence="1">
    <location>
        <begin position="127"/>
        <end position="147"/>
    </location>
</feature>
<accession>A0A979GBS2</accession>
<sequence>MGDNPGEMSSIFDESFNAGLPVRRRDLLHTVLRVFIWIGMVLSGLITLLVFLNLFNIPEVISRAPGYGTGYVVGMMLACTIPGAILFLMTFPVWMEAKWAINLNIVFAVMWGFLLLTMVLVIGFASILVMLPGAIYLVPYWIFLFSIRKKWNQ</sequence>
<protein>
    <submittedName>
        <fullName evidence="2">Uncharacterized protein</fullName>
    </submittedName>
</protein>
<keyword evidence="1" id="KW-0472">Membrane</keyword>
<name>A0A979GBS2_CHIPD</name>
<dbReference type="KEGG" id="cpi:Cpin_7144"/>
<feature type="transmembrane region" description="Helical" evidence="1">
    <location>
        <begin position="34"/>
        <end position="55"/>
    </location>
</feature>
<dbReference type="Proteomes" id="UP000002215">
    <property type="component" value="Chromosome"/>
</dbReference>
<feature type="transmembrane region" description="Helical" evidence="1">
    <location>
        <begin position="67"/>
        <end position="89"/>
    </location>
</feature>
<evidence type="ECO:0000313" key="2">
    <source>
        <dbReference type="EMBL" id="ACU64545.1"/>
    </source>
</evidence>
<evidence type="ECO:0000256" key="1">
    <source>
        <dbReference type="SAM" id="Phobius"/>
    </source>
</evidence>
<gene>
    <name evidence="2" type="ordered locus">Cpin_7144</name>
</gene>
<dbReference type="AlphaFoldDB" id="A0A979GBS2"/>
<feature type="transmembrane region" description="Helical" evidence="1">
    <location>
        <begin position="101"/>
        <end position="121"/>
    </location>
</feature>
<proteinExistence type="predicted"/>
<reference evidence="3" key="1">
    <citation type="submission" date="2009-08" db="EMBL/GenBank/DDBJ databases">
        <title>The complete genome of Chitinophaga pinensis DSM 2588.</title>
        <authorList>
            <consortium name="US DOE Joint Genome Institute (JGI-PGF)"/>
            <person name="Lucas S."/>
            <person name="Copeland A."/>
            <person name="Lapidus A."/>
            <person name="Glavina del Rio T."/>
            <person name="Dalin E."/>
            <person name="Tice H."/>
            <person name="Bruce D."/>
            <person name="Goodwin L."/>
            <person name="Pitluck S."/>
            <person name="Kyrpides N."/>
            <person name="Mavromatis K."/>
            <person name="Ivanova N."/>
            <person name="Mikhailova N."/>
            <person name="Sims D."/>
            <person name="Meinche L."/>
            <person name="Brettin T."/>
            <person name="Detter J.C."/>
            <person name="Han C."/>
            <person name="Larimer F."/>
            <person name="Land M."/>
            <person name="Hauser L."/>
            <person name="Markowitz V."/>
            <person name="Cheng J.-F."/>
            <person name="Hugenholtz P."/>
            <person name="Woyke T."/>
            <person name="Wu D."/>
            <person name="Spring S."/>
            <person name="Klenk H.-P."/>
            <person name="Eisen J.A."/>
        </authorList>
    </citation>
    <scope>NUCLEOTIDE SEQUENCE [LARGE SCALE GENOMIC DNA]</scope>
    <source>
        <strain evidence="3">ATCC 43595 / DSM 2588 / LMG 13176 / NBRC 15968 / NCIMB 11800 / UQM 2034</strain>
    </source>
</reference>
<reference evidence="2 3" key="2">
    <citation type="journal article" date="2010" name="Stand. Genomic Sci.">
        <title>Complete genome sequence of Chitinophaga pinensis type strain (UQM 2034).</title>
        <authorList>
            <person name="Glavina Del Rio T."/>
            <person name="Abt B."/>
            <person name="Spring S."/>
            <person name="Lapidus A."/>
            <person name="Nolan M."/>
            <person name="Tice H."/>
            <person name="Copeland A."/>
            <person name="Cheng J.F."/>
            <person name="Chen F."/>
            <person name="Bruce D."/>
            <person name="Goodwin L."/>
            <person name="Pitluck S."/>
            <person name="Ivanova N."/>
            <person name="Mavromatis K."/>
            <person name="Mikhailova N."/>
            <person name="Pati A."/>
            <person name="Chen A."/>
            <person name="Palaniappan K."/>
            <person name="Land M."/>
            <person name="Hauser L."/>
            <person name="Chang Y.J."/>
            <person name="Jeffries C.D."/>
            <person name="Chain P."/>
            <person name="Saunders E."/>
            <person name="Detter J.C."/>
            <person name="Brettin T."/>
            <person name="Rohde M."/>
            <person name="Goker M."/>
            <person name="Bristow J."/>
            <person name="Eisen J.A."/>
            <person name="Markowitz V."/>
            <person name="Hugenholtz P."/>
            <person name="Kyrpides N.C."/>
            <person name="Klenk H.P."/>
            <person name="Lucas S."/>
        </authorList>
    </citation>
    <scope>NUCLEOTIDE SEQUENCE [LARGE SCALE GENOMIC DNA]</scope>
    <source>
        <strain evidence="3">ATCC 43595 / DSM 2588 / LMG 13176 / NBRC 15968 / NCIMB 11800 / UQM 2034</strain>
    </source>
</reference>
<dbReference type="EMBL" id="CP001699">
    <property type="protein sequence ID" value="ACU64545.1"/>
    <property type="molecule type" value="Genomic_DNA"/>
</dbReference>
<keyword evidence="1" id="KW-0812">Transmembrane</keyword>
<keyword evidence="1" id="KW-1133">Transmembrane helix</keyword>